<dbReference type="VEuPathDB" id="TrichDB:TRFO_36913"/>
<dbReference type="OrthoDB" id="543373at2759"/>
<name>A0A1J4JCQ4_9EUKA</name>
<evidence type="ECO:0000313" key="1">
    <source>
        <dbReference type="EMBL" id="OHS96958.1"/>
    </source>
</evidence>
<gene>
    <name evidence="1" type="ORF">TRFO_36913</name>
</gene>
<dbReference type="RefSeq" id="XP_068350095.1">
    <property type="nucleotide sequence ID" value="XM_068511118.1"/>
</dbReference>
<keyword evidence="2" id="KW-1185">Reference proteome</keyword>
<dbReference type="InterPro" id="IPR011989">
    <property type="entry name" value="ARM-like"/>
</dbReference>
<protein>
    <recommendedName>
        <fullName evidence="3">Importin N-terminal domain-containing protein</fullName>
    </recommendedName>
</protein>
<reference evidence="1" key="1">
    <citation type="submission" date="2016-10" db="EMBL/GenBank/DDBJ databases">
        <authorList>
            <person name="Benchimol M."/>
            <person name="Almeida L.G."/>
            <person name="Vasconcelos A.T."/>
            <person name="Perreira-Neves A."/>
            <person name="Rosa I.A."/>
            <person name="Tasca T."/>
            <person name="Bogo M.R."/>
            <person name="de Souza W."/>
        </authorList>
    </citation>
    <scope>NUCLEOTIDE SEQUENCE [LARGE SCALE GENOMIC DNA]</scope>
    <source>
        <strain evidence="1">K</strain>
    </source>
</reference>
<proteinExistence type="predicted"/>
<dbReference type="EMBL" id="MLAK01001147">
    <property type="protein sequence ID" value="OHS96958.1"/>
    <property type="molecule type" value="Genomic_DNA"/>
</dbReference>
<evidence type="ECO:0008006" key="3">
    <source>
        <dbReference type="Google" id="ProtNLM"/>
    </source>
</evidence>
<evidence type="ECO:0000313" key="2">
    <source>
        <dbReference type="Proteomes" id="UP000179807"/>
    </source>
</evidence>
<dbReference type="SUPFAM" id="SSF48371">
    <property type="entry name" value="ARM repeat"/>
    <property type="match status" value="1"/>
</dbReference>
<comment type="caution">
    <text evidence="1">The sequence shown here is derived from an EMBL/GenBank/DDBJ whole genome shotgun (WGS) entry which is preliminary data.</text>
</comment>
<organism evidence="1 2">
    <name type="scientific">Tritrichomonas foetus</name>
    <dbReference type="NCBI Taxonomy" id="1144522"/>
    <lineage>
        <taxon>Eukaryota</taxon>
        <taxon>Metamonada</taxon>
        <taxon>Parabasalia</taxon>
        <taxon>Tritrichomonadida</taxon>
        <taxon>Tritrichomonadidae</taxon>
        <taxon>Tritrichomonas</taxon>
    </lineage>
</organism>
<dbReference type="Gene3D" id="1.25.10.10">
    <property type="entry name" value="Leucine-rich Repeat Variant"/>
    <property type="match status" value="1"/>
</dbReference>
<dbReference type="GeneID" id="94845822"/>
<dbReference type="InterPro" id="IPR016024">
    <property type="entry name" value="ARM-type_fold"/>
</dbReference>
<accession>A0A1J4JCQ4</accession>
<sequence length="1072" mass="122456">MNIEQFQEVLLGMYSSDMNIGQASREIIQNFKEADYSSYINFLIQLICSNNDRIINISITLLFTEVKSQAVFQNQEIALQVLQNFTSIITNVLTSPVIQDNFKMIMSTILAFLHVYIFRLNSNVSIPTYILTQFNQIISIRKYLIHCVFEIVVADPNFGGFSFDDLLKILVTSPEDLSLFTPRIHLFFAIAMNASNIPTLHEIFPSLLSNCPEGNLRDLLISISDFAERSAYFFLPHLEPLVQKLCQISVSQNFDFDIRNPSIIALGSIAKGAPEMCATSQCYYLPVLQAMITIAAEIEEDSPWDYDANYNFPHQTALEALNIIFASLESQKIFQPMTQIIISVLSKPDLTWQAAYAVLSATAEMDSMSLSSFLDNENRDFFINFLGMIARFINLETHPRVRYAAYNLVAKLSPNIHHEKQFHEEIMNKVINLTLTENNPYAKKCAYKCLTVFLSQTYTNKNNDYLQTLLPALNNEIRTQPPEFFVYILRCMGHLMKAAREDSVTYFPAISKLTASILSSNTTNPEFLPIRVEAIKCFSLAVTHVPKNPIIKAQCLYFYQNSIQLLNSVVEKDAISLYDAVHTLILNIGEQIEPYVPAILPKILADASKAISIEQQNPFGEDIMLPSLFIKIPSSNNAINQYASKTDVDDVYYALEILDALVSCDPNFLNYGEQVLGIVGNWICNDFAIDKLKSICWETLSKILRRFHNIQIIDAVFHNYLNSIEKYGNSLLLHKIMMTVNSALSIAKACKWENLEYFASFLKTLPVLADYVIEAKQQKIIKMQQFNNLDLANREISQLDTVLSSISSAIKTCFSINMPLTGQFYNEMIGPKTEEYLQNDVTLIFGITMTTAYIIGTGDRERMIAFIDYLIKNTTQFTREDDLVISSFFSLGQLFSKFPLENPQLAMHYLEFFAEYFNLDELQSDTDQMTNISDYANICLAKFCMANHAVLDHVAMISTFIDALPLWEAPEDSDKYFQFLVSAMENHWIDVYDDWIAFVIGHIITGVATQQYSEATRLRFRQCFIEMSRIPEKREYINNELIRMNEARQIQFRELMKPGKNTEVPNNNPNQS</sequence>
<dbReference type="Proteomes" id="UP000179807">
    <property type="component" value="Unassembled WGS sequence"/>
</dbReference>
<dbReference type="AlphaFoldDB" id="A0A1J4JCQ4"/>